<dbReference type="GO" id="GO:0005506">
    <property type="term" value="F:iron ion binding"/>
    <property type="evidence" value="ECO:0007669"/>
    <property type="project" value="UniProtKB-ARBA"/>
</dbReference>
<accession>A0A2A5WQX8</accession>
<dbReference type="Gene3D" id="1.25.10.10">
    <property type="entry name" value="Leucine-rich Repeat Variant"/>
    <property type="match status" value="1"/>
</dbReference>
<dbReference type="SUPFAM" id="SSF48371">
    <property type="entry name" value="ARM repeat"/>
    <property type="match status" value="1"/>
</dbReference>
<dbReference type="InterPro" id="IPR016024">
    <property type="entry name" value="ARM-type_fold"/>
</dbReference>
<proteinExistence type="predicted"/>
<evidence type="ECO:0008006" key="4">
    <source>
        <dbReference type="Google" id="ProtNLM"/>
    </source>
</evidence>
<dbReference type="Pfam" id="PF05721">
    <property type="entry name" value="PhyH"/>
    <property type="match status" value="1"/>
</dbReference>
<sequence length="556" mass="61947">MVPNDTDHTLENDMKTKDARIRLTDDEVRRFICDGVVVLQSDVDPSVNERIFEKIEWNNDREFNMGNNVLPRIPELQTVLDSPVVSGALASVLGDEYVLHPHRFMHASQPLAPEDRELILSGAENGPAMGARSSGSSYWHQDSQSPLSRARYHVPRLAMILYFPQDTPVERGPTRVIPGTHLQVRLEEENYAHAFVPKQIKAGTCMLIAFDIGHAGLSNMTDMSRYMFKFVFMRTRNPTAPSWDVGGGAWEAPGNHRGPYRHESAWRYIWNWMSANPQSYAPMSTQDIVSRVALFNDFGQGRRLDAIYDVAAAGQVAIPTVVLSLLKHAGLDREFSMRYRKDEEGRFIPQGDPNETRWNEGAFAVQDEAYCLGAMGPAAIDSLIELTTHDDAWICINAAFALGEIGDVAAVAIPALAVLLDHERHQVVRAALDAIACIGCNVRPALPAIEHILKTDNDRWQRVIARGWTGQNQVRFNALCALLNSDLTLGETEALLLHCLEDDNGYVPALALEMLTRSLGSQDSEDTLSRAGLSATIAFLKQHRFDDTLAAEYRVF</sequence>
<dbReference type="SUPFAM" id="SSF51197">
    <property type="entry name" value="Clavaminate synthase-like"/>
    <property type="match status" value="1"/>
</dbReference>
<comment type="caution">
    <text evidence="2">The sequence shown here is derived from an EMBL/GenBank/DDBJ whole genome shotgun (WGS) entry which is preliminary data.</text>
</comment>
<dbReference type="Gene3D" id="2.60.120.620">
    <property type="entry name" value="q2cbj1_9rhob like domain"/>
    <property type="match status" value="1"/>
</dbReference>
<name>A0A2A5WQX8_9GAMM</name>
<dbReference type="GO" id="GO:0016706">
    <property type="term" value="F:2-oxoglutarate-dependent dioxygenase activity"/>
    <property type="evidence" value="ECO:0007669"/>
    <property type="project" value="UniProtKB-ARBA"/>
</dbReference>
<dbReference type="Proteomes" id="UP000219327">
    <property type="component" value="Unassembled WGS sequence"/>
</dbReference>
<organism evidence="2 3">
    <name type="scientific">OM182 bacterium MED-G24</name>
    <dbReference type="NCBI Taxonomy" id="1986255"/>
    <lineage>
        <taxon>Bacteria</taxon>
        <taxon>Pseudomonadati</taxon>
        <taxon>Pseudomonadota</taxon>
        <taxon>Gammaproteobacteria</taxon>
        <taxon>OMG group</taxon>
        <taxon>OM182 clade</taxon>
    </lineage>
</organism>
<protein>
    <recommendedName>
        <fullName evidence="4">Phytanoyl-CoA dioxygenase</fullName>
    </recommendedName>
</protein>
<dbReference type="PANTHER" id="PTHR20883:SF48">
    <property type="entry name" value="ECTOINE DIOXYGENASE"/>
    <property type="match status" value="1"/>
</dbReference>
<dbReference type="InterPro" id="IPR011989">
    <property type="entry name" value="ARM-like"/>
</dbReference>
<gene>
    <name evidence="2" type="ORF">CNE99_06690</name>
</gene>
<dbReference type="Pfam" id="PF13646">
    <property type="entry name" value="HEAT_2"/>
    <property type="match status" value="1"/>
</dbReference>
<dbReference type="InterPro" id="IPR008775">
    <property type="entry name" value="Phytyl_CoA_dOase-like"/>
</dbReference>
<reference evidence="2 3" key="1">
    <citation type="submission" date="2017-08" db="EMBL/GenBank/DDBJ databases">
        <title>Fine stratification of microbial communities through a metagenomic profile of the photic zone.</title>
        <authorList>
            <person name="Haro-Moreno J.M."/>
            <person name="Lopez-Perez M."/>
            <person name="De La Torre J."/>
            <person name="Picazo A."/>
            <person name="Camacho A."/>
            <person name="Rodriguez-Valera F."/>
        </authorList>
    </citation>
    <scope>NUCLEOTIDE SEQUENCE [LARGE SCALE GENOMIC DNA]</scope>
    <source>
        <strain evidence="2">MED-G24</strain>
    </source>
</reference>
<evidence type="ECO:0000256" key="1">
    <source>
        <dbReference type="ARBA" id="ARBA00001954"/>
    </source>
</evidence>
<evidence type="ECO:0000313" key="3">
    <source>
        <dbReference type="Proteomes" id="UP000219327"/>
    </source>
</evidence>
<dbReference type="PANTHER" id="PTHR20883">
    <property type="entry name" value="PHYTANOYL-COA DIOXYGENASE DOMAIN CONTAINING 1"/>
    <property type="match status" value="1"/>
</dbReference>
<comment type="cofactor">
    <cofactor evidence="1">
        <name>Fe(2+)</name>
        <dbReference type="ChEBI" id="CHEBI:29033"/>
    </cofactor>
</comment>
<dbReference type="AlphaFoldDB" id="A0A2A5WQX8"/>
<evidence type="ECO:0000313" key="2">
    <source>
        <dbReference type="EMBL" id="PDH38879.1"/>
    </source>
</evidence>
<dbReference type="EMBL" id="NTKD01000033">
    <property type="protein sequence ID" value="PDH38879.1"/>
    <property type="molecule type" value="Genomic_DNA"/>
</dbReference>